<dbReference type="PANTHER" id="PTHR30154:SF34">
    <property type="entry name" value="TRANSCRIPTIONAL REGULATOR AZLB"/>
    <property type="match status" value="1"/>
</dbReference>
<evidence type="ECO:0000256" key="2">
    <source>
        <dbReference type="ARBA" id="ARBA00023125"/>
    </source>
</evidence>
<evidence type="ECO:0000256" key="1">
    <source>
        <dbReference type="ARBA" id="ARBA00023015"/>
    </source>
</evidence>
<sequence length="158" mass="18081">MQLDTFDAKILNIIQKNSRVQAEEIAEQVGLSASAVQRRLKKMRTEGVIQTEIAVVDPKYVSNMMTFIAGLEIERDNYVALGLFKNWIVNREDIQQVYYVTGPYDLMVVVTAANAAEYDKFSQELMGKVPQIRRITTQVVIDAPKRSFYVPIRSIFEE</sequence>
<dbReference type="EMBL" id="CP001616">
    <property type="protein sequence ID" value="ACQ93241.1"/>
    <property type="molecule type" value="Genomic_DNA"/>
</dbReference>
<dbReference type="STRING" id="595494.Tola_1630"/>
<keyword evidence="6" id="KW-1185">Reference proteome</keyword>
<dbReference type="HOGENOM" id="CLU_091233_0_1_6"/>
<dbReference type="InterPro" id="IPR011008">
    <property type="entry name" value="Dimeric_a/b-barrel"/>
</dbReference>
<dbReference type="InterPro" id="IPR000485">
    <property type="entry name" value="AsnC-type_HTH_dom"/>
</dbReference>
<dbReference type="AlphaFoldDB" id="C4LF74"/>
<dbReference type="KEGG" id="tau:Tola_1630"/>
<dbReference type="InterPro" id="IPR036388">
    <property type="entry name" value="WH-like_DNA-bd_sf"/>
</dbReference>
<evidence type="ECO:0000256" key="3">
    <source>
        <dbReference type="ARBA" id="ARBA00023163"/>
    </source>
</evidence>
<dbReference type="GO" id="GO:0005829">
    <property type="term" value="C:cytosol"/>
    <property type="evidence" value="ECO:0007669"/>
    <property type="project" value="TreeGrafter"/>
</dbReference>
<evidence type="ECO:0000313" key="5">
    <source>
        <dbReference type="EMBL" id="ACQ93241.1"/>
    </source>
</evidence>
<evidence type="ECO:0000313" key="6">
    <source>
        <dbReference type="Proteomes" id="UP000009073"/>
    </source>
</evidence>
<dbReference type="GO" id="GO:0043200">
    <property type="term" value="P:response to amino acid"/>
    <property type="evidence" value="ECO:0007669"/>
    <property type="project" value="TreeGrafter"/>
</dbReference>
<keyword evidence="1" id="KW-0805">Transcription regulation</keyword>
<dbReference type="CDD" id="cd00090">
    <property type="entry name" value="HTH_ARSR"/>
    <property type="match status" value="1"/>
</dbReference>
<evidence type="ECO:0000259" key="4">
    <source>
        <dbReference type="PROSITE" id="PS50956"/>
    </source>
</evidence>
<dbReference type="InterPro" id="IPR036390">
    <property type="entry name" value="WH_DNA-bd_sf"/>
</dbReference>
<dbReference type="Gene3D" id="3.30.70.920">
    <property type="match status" value="1"/>
</dbReference>
<accession>C4LF74</accession>
<organism evidence="5 6">
    <name type="scientific">Tolumonas auensis (strain DSM 9187 / NBRC 110442 / TA 4)</name>
    <dbReference type="NCBI Taxonomy" id="595494"/>
    <lineage>
        <taxon>Bacteria</taxon>
        <taxon>Pseudomonadati</taxon>
        <taxon>Pseudomonadota</taxon>
        <taxon>Gammaproteobacteria</taxon>
        <taxon>Aeromonadales</taxon>
        <taxon>Aeromonadaceae</taxon>
        <taxon>Tolumonas</taxon>
    </lineage>
</organism>
<dbReference type="OrthoDB" id="8590699at2"/>
<dbReference type="Proteomes" id="UP000009073">
    <property type="component" value="Chromosome"/>
</dbReference>
<name>C4LF74_TOLAT</name>
<dbReference type="Pfam" id="PF13412">
    <property type="entry name" value="HTH_24"/>
    <property type="match status" value="1"/>
</dbReference>
<gene>
    <name evidence="5" type="ordered locus">Tola_1630</name>
</gene>
<dbReference type="GO" id="GO:0043565">
    <property type="term" value="F:sequence-specific DNA binding"/>
    <property type="evidence" value="ECO:0007669"/>
    <property type="project" value="InterPro"/>
</dbReference>
<dbReference type="PANTHER" id="PTHR30154">
    <property type="entry name" value="LEUCINE-RESPONSIVE REGULATORY PROTEIN"/>
    <property type="match status" value="1"/>
</dbReference>
<dbReference type="InterPro" id="IPR011991">
    <property type="entry name" value="ArsR-like_HTH"/>
</dbReference>
<dbReference type="Pfam" id="PF01037">
    <property type="entry name" value="AsnC_trans_reg"/>
    <property type="match status" value="1"/>
</dbReference>
<dbReference type="RefSeq" id="WP_015878712.1">
    <property type="nucleotide sequence ID" value="NC_012691.1"/>
</dbReference>
<dbReference type="PRINTS" id="PR00033">
    <property type="entry name" value="HTHASNC"/>
</dbReference>
<dbReference type="SUPFAM" id="SSF46785">
    <property type="entry name" value="Winged helix' DNA-binding domain"/>
    <property type="match status" value="1"/>
</dbReference>
<dbReference type="InterPro" id="IPR019887">
    <property type="entry name" value="Tscrpt_reg_AsnC/Lrp_C"/>
</dbReference>
<reference evidence="5 6" key="2">
    <citation type="journal article" date="2011" name="Stand. Genomic Sci.">
        <title>Complete genome sequence of Tolumonas auensis type strain (TA 4).</title>
        <authorList>
            <person name="Chertkov O."/>
            <person name="Copeland A."/>
            <person name="Lucas S."/>
            <person name="Lapidus A."/>
            <person name="Berry K.W."/>
            <person name="Detter J.C."/>
            <person name="Del Rio T.G."/>
            <person name="Hammon N."/>
            <person name="Dalin E."/>
            <person name="Tice H."/>
            <person name="Pitluck S."/>
            <person name="Richardson P."/>
            <person name="Bruce D."/>
            <person name="Goodwin L."/>
            <person name="Han C."/>
            <person name="Tapia R."/>
            <person name="Saunders E."/>
            <person name="Schmutz J."/>
            <person name="Brettin T."/>
            <person name="Larimer F."/>
            <person name="Land M."/>
            <person name="Hauser L."/>
            <person name="Spring S."/>
            <person name="Rohde M."/>
            <person name="Kyrpides N.C."/>
            <person name="Ivanova N."/>
            <person name="Goker M."/>
            <person name="Beller H.R."/>
            <person name="Klenk H.P."/>
            <person name="Woyke T."/>
        </authorList>
    </citation>
    <scope>NUCLEOTIDE SEQUENCE [LARGE SCALE GENOMIC DNA]</scope>
    <source>
        <strain evidence="6">DSM 9187 / TA4</strain>
    </source>
</reference>
<keyword evidence="3" id="KW-0804">Transcription</keyword>
<dbReference type="PROSITE" id="PS50956">
    <property type="entry name" value="HTH_ASNC_2"/>
    <property type="match status" value="1"/>
</dbReference>
<dbReference type="eggNOG" id="COG1522">
    <property type="taxonomic scope" value="Bacteria"/>
</dbReference>
<dbReference type="GO" id="GO:0006355">
    <property type="term" value="P:regulation of DNA-templated transcription"/>
    <property type="evidence" value="ECO:0007669"/>
    <property type="project" value="UniProtKB-ARBA"/>
</dbReference>
<proteinExistence type="predicted"/>
<keyword evidence="2" id="KW-0238">DNA-binding</keyword>
<reference evidence="6" key="1">
    <citation type="submission" date="2009-05" db="EMBL/GenBank/DDBJ databases">
        <title>Complete sequence of Tolumonas auensis DSM 9187.</title>
        <authorList>
            <consortium name="US DOE Joint Genome Institute"/>
            <person name="Lucas S."/>
            <person name="Copeland A."/>
            <person name="Lapidus A."/>
            <person name="Glavina del Rio T."/>
            <person name="Tice H."/>
            <person name="Bruce D."/>
            <person name="Goodwin L."/>
            <person name="Pitluck S."/>
            <person name="Chertkov O."/>
            <person name="Brettin T."/>
            <person name="Detter J.C."/>
            <person name="Han C."/>
            <person name="Larimer F."/>
            <person name="Land M."/>
            <person name="Hauser L."/>
            <person name="Kyrpides N."/>
            <person name="Mikhailova N."/>
            <person name="Spring S."/>
            <person name="Beller H."/>
        </authorList>
    </citation>
    <scope>NUCLEOTIDE SEQUENCE [LARGE SCALE GENOMIC DNA]</scope>
    <source>
        <strain evidence="6">DSM 9187 / TA4</strain>
    </source>
</reference>
<dbReference type="SUPFAM" id="SSF54909">
    <property type="entry name" value="Dimeric alpha+beta barrel"/>
    <property type="match status" value="1"/>
</dbReference>
<protein>
    <submittedName>
        <fullName evidence="5">Transcriptional regulator, AsnC family</fullName>
    </submittedName>
</protein>
<dbReference type="InterPro" id="IPR019888">
    <property type="entry name" value="Tscrpt_reg_AsnC-like"/>
</dbReference>
<feature type="domain" description="HTH asnC-type" evidence="4">
    <location>
        <begin position="3"/>
        <end position="72"/>
    </location>
</feature>
<dbReference type="Gene3D" id="1.10.10.10">
    <property type="entry name" value="Winged helix-like DNA-binding domain superfamily/Winged helix DNA-binding domain"/>
    <property type="match status" value="1"/>
</dbReference>
<dbReference type="SMART" id="SM00344">
    <property type="entry name" value="HTH_ASNC"/>
    <property type="match status" value="1"/>
</dbReference>